<dbReference type="PRINTS" id="PR00437">
    <property type="entry name" value="SMALLCYTKCXC"/>
</dbReference>
<dbReference type="InterPro" id="IPR001089">
    <property type="entry name" value="Chemokine_CXC"/>
</dbReference>
<reference evidence="9" key="1">
    <citation type="submission" date="2025-08" db="UniProtKB">
        <authorList>
            <consortium name="RefSeq"/>
        </authorList>
    </citation>
    <scope>IDENTIFICATION</scope>
    <source>
        <tissue evidence="9">Kidney</tissue>
    </source>
</reference>
<dbReference type="GO" id="GO:0070098">
    <property type="term" value="P:chemokine-mediated signaling pathway"/>
    <property type="evidence" value="ECO:0007669"/>
    <property type="project" value="Ensembl"/>
</dbReference>
<dbReference type="PANTHER" id="PTHR12015:SF204">
    <property type="entry name" value="C-X-C MOTIF CHEMOKINE 13"/>
    <property type="match status" value="1"/>
</dbReference>
<dbReference type="OMA" id="NCRCVKT"/>
<dbReference type="OrthoDB" id="9937393at2759"/>
<feature type="domain" description="Chemokine interleukin-8-like" evidence="7">
    <location>
        <begin position="30"/>
        <end position="91"/>
    </location>
</feature>
<dbReference type="GO" id="GO:0048535">
    <property type="term" value="P:lymph node development"/>
    <property type="evidence" value="ECO:0007669"/>
    <property type="project" value="Ensembl"/>
</dbReference>
<dbReference type="FunCoup" id="A0A1S3FG59">
    <property type="interactions" value="691"/>
</dbReference>
<gene>
    <name evidence="9" type="primary">Cxcl13</name>
</gene>
<dbReference type="GeneID" id="105988512"/>
<evidence type="ECO:0000313" key="9">
    <source>
        <dbReference type="RefSeq" id="XP_012875593.1"/>
    </source>
</evidence>
<dbReference type="SMART" id="SM00199">
    <property type="entry name" value="SCY"/>
    <property type="match status" value="1"/>
</dbReference>
<dbReference type="CDD" id="cd00273">
    <property type="entry name" value="Chemokine_CXC"/>
    <property type="match status" value="1"/>
</dbReference>
<dbReference type="GO" id="GO:0035769">
    <property type="term" value="P:B cell chemotaxis across high endothelial venule"/>
    <property type="evidence" value="ECO:0007669"/>
    <property type="project" value="Ensembl"/>
</dbReference>
<evidence type="ECO:0000256" key="3">
    <source>
        <dbReference type="ARBA" id="ARBA00022514"/>
    </source>
</evidence>
<dbReference type="InterPro" id="IPR036048">
    <property type="entry name" value="Interleukin_8-like_sf"/>
</dbReference>
<dbReference type="SUPFAM" id="SSF54117">
    <property type="entry name" value="Interleukin 8-like chemokines"/>
    <property type="match status" value="1"/>
</dbReference>
<dbReference type="PRINTS" id="PR00436">
    <property type="entry name" value="INTERLEUKIN8"/>
</dbReference>
<dbReference type="InterPro" id="IPR039809">
    <property type="entry name" value="Chemokine_b/g/d"/>
</dbReference>
<dbReference type="GO" id="GO:0006955">
    <property type="term" value="P:immune response"/>
    <property type="evidence" value="ECO:0007669"/>
    <property type="project" value="InterPro"/>
</dbReference>
<dbReference type="InterPro" id="IPR033899">
    <property type="entry name" value="CXC_Chemokine_domain"/>
</dbReference>
<dbReference type="RefSeq" id="XP_012875593.1">
    <property type="nucleotide sequence ID" value="XM_013020139.1"/>
</dbReference>
<protein>
    <submittedName>
        <fullName evidence="9">C-X-C motif chemokine 13</fullName>
    </submittedName>
</protein>
<dbReference type="KEGG" id="dord:105988512"/>
<keyword evidence="5" id="KW-1015">Disulfide bond</keyword>
<sequence length="110" mass="12287">MKLYTTALLLLLLVGSLSPAHGILEAMYTSLKCKCAKDTTRSVSFHLIKKIQIFPPGNGCPNTEIVVWTKTKLVICLRPETNWVKKLLQHLHSQLIPSTLSTPMTTRKAD</sequence>
<dbReference type="GO" id="GO:0008009">
    <property type="term" value="F:chemokine activity"/>
    <property type="evidence" value="ECO:0007669"/>
    <property type="project" value="Ensembl"/>
</dbReference>
<evidence type="ECO:0000256" key="1">
    <source>
        <dbReference type="ARBA" id="ARBA00004613"/>
    </source>
</evidence>
<comment type="similarity">
    <text evidence="2">Belongs to the intercrine alpha (chemokine CxC) family.</text>
</comment>
<dbReference type="Pfam" id="PF00048">
    <property type="entry name" value="IL8"/>
    <property type="match status" value="1"/>
</dbReference>
<dbReference type="CTD" id="10563"/>
<dbReference type="InParanoid" id="A0A1S3FG59"/>
<dbReference type="GO" id="GO:0031724">
    <property type="term" value="F:CXCR5 chemokine receptor binding"/>
    <property type="evidence" value="ECO:0007669"/>
    <property type="project" value="Ensembl"/>
</dbReference>
<name>A0A1S3FG59_DIPOR</name>
<feature type="chain" id="PRO_5010186175" evidence="6">
    <location>
        <begin position="23"/>
        <end position="110"/>
    </location>
</feature>
<keyword evidence="6" id="KW-0732">Signal</keyword>
<dbReference type="Gene3D" id="2.40.50.40">
    <property type="match status" value="1"/>
</dbReference>
<dbReference type="FunFam" id="2.40.50.40:FF:000004">
    <property type="entry name" value="C-X-C motif chemokine"/>
    <property type="match status" value="1"/>
</dbReference>
<dbReference type="Proteomes" id="UP000081671">
    <property type="component" value="Unplaced"/>
</dbReference>
<keyword evidence="8" id="KW-1185">Reference proteome</keyword>
<dbReference type="GO" id="GO:0006952">
    <property type="term" value="P:defense response"/>
    <property type="evidence" value="ECO:0007669"/>
    <property type="project" value="InterPro"/>
</dbReference>
<evidence type="ECO:0000259" key="7">
    <source>
        <dbReference type="SMART" id="SM00199"/>
    </source>
</evidence>
<evidence type="ECO:0000256" key="4">
    <source>
        <dbReference type="ARBA" id="ARBA00022525"/>
    </source>
</evidence>
<dbReference type="GO" id="GO:0033634">
    <property type="term" value="P:positive regulation of cell-cell adhesion mediated by integrin"/>
    <property type="evidence" value="ECO:0007669"/>
    <property type="project" value="Ensembl"/>
</dbReference>
<keyword evidence="3" id="KW-0202">Cytokine</keyword>
<dbReference type="STRING" id="10020.ENSDORP00000019604"/>
<feature type="signal peptide" evidence="6">
    <location>
        <begin position="1"/>
        <end position="22"/>
    </location>
</feature>
<evidence type="ECO:0000313" key="8">
    <source>
        <dbReference type="Proteomes" id="UP000081671"/>
    </source>
</evidence>
<proteinExistence type="inferred from homology"/>
<dbReference type="GO" id="GO:0032487">
    <property type="term" value="P:regulation of Rap protein signal transduction"/>
    <property type="evidence" value="ECO:0007669"/>
    <property type="project" value="Ensembl"/>
</dbReference>
<dbReference type="GO" id="GO:0033625">
    <property type="term" value="P:positive regulation of integrin activation"/>
    <property type="evidence" value="ECO:0007669"/>
    <property type="project" value="Ensembl"/>
</dbReference>
<keyword evidence="4" id="KW-0964">Secreted</keyword>
<evidence type="ECO:0000256" key="5">
    <source>
        <dbReference type="ARBA" id="ARBA00023157"/>
    </source>
</evidence>
<dbReference type="PANTHER" id="PTHR12015">
    <property type="entry name" value="SMALL INDUCIBLE CYTOKINE A"/>
    <property type="match status" value="1"/>
</dbReference>
<comment type="subcellular location">
    <subcellularLocation>
        <location evidence="1">Secreted</location>
    </subcellularLocation>
</comment>
<evidence type="ECO:0000256" key="2">
    <source>
        <dbReference type="ARBA" id="ARBA00010665"/>
    </source>
</evidence>
<dbReference type="InterPro" id="IPR001811">
    <property type="entry name" value="Chemokine_IL8-like_dom"/>
</dbReference>
<organism evidence="8 9">
    <name type="scientific">Dipodomys ordii</name>
    <name type="common">Ord's kangaroo rat</name>
    <dbReference type="NCBI Taxonomy" id="10020"/>
    <lineage>
        <taxon>Eukaryota</taxon>
        <taxon>Metazoa</taxon>
        <taxon>Chordata</taxon>
        <taxon>Craniata</taxon>
        <taxon>Vertebrata</taxon>
        <taxon>Euteleostomi</taxon>
        <taxon>Mammalia</taxon>
        <taxon>Eutheria</taxon>
        <taxon>Euarchontoglires</taxon>
        <taxon>Glires</taxon>
        <taxon>Rodentia</taxon>
        <taxon>Castorimorpha</taxon>
        <taxon>Heteromyidae</taxon>
        <taxon>Dipodomyinae</taxon>
        <taxon>Dipodomys</taxon>
    </lineage>
</organism>
<evidence type="ECO:0000256" key="6">
    <source>
        <dbReference type="SAM" id="SignalP"/>
    </source>
</evidence>
<accession>A0A1S3FG59</accession>
<dbReference type="AlphaFoldDB" id="A0A1S3FG59"/>
<dbReference type="GO" id="GO:0005615">
    <property type="term" value="C:extracellular space"/>
    <property type="evidence" value="ECO:0007669"/>
    <property type="project" value="UniProtKB-KW"/>
</dbReference>